<organism evidence="1 2">
    <name type="scientific">Gossypium arboreum</name>
    <name type="common">Tree cotton</name>
    <name type="synonym">Gossypium nanking</name>
    <dbReference type="NCBI Taxonomy" id="29729"/>
    <lineage>
        <taxon>Eukaryota</taxon>
        <taxon>Viridiplantae</taxon>
        <taxon>Streptophyta</taxon>
        <taxon>Embryophyta</taxon>
        <taxon>Tracheophyta</taxon>
        <taxon>Spermatophyta</taxon>
        <taxon>Magnoliopsida</taxon>
        <taxon>eudicotyledons</taxon>
        <taxon>Gunneridae</taxon>
        <taxon>Pentapetalae</taxon>
        <taxon>rosids</taxon>
        <taxon>malvids</taxon>
        <taxon>Malvales</taxon>
        <taxon>Malvaceae</taxon>
        <taxon>Malvoideae</taxon>
        <taxon>Gossypium</taxon>
    </lineage>
</organism>
<evidence type="ECO:0000313" key="2">
    <source>
        <dbReference type="Proteomes" id="UP000032142"/>
    </source>
</evidence>
<protein>
    <submittedName>
        <fullName evidence="1">Atp-dependent rrna helicase spb4</fullName>
    </submittedName>
</protein>
<dbReference type="Proteomes" id="UP000032142">
    <property type="component" value="Unassembled WGS sequence"/>
</dbReference>
<gene>
    <name evidence="1" type="ORF">F383_35454</name>
</gene>
<name>A0A0B0PVQ8_GOSAR</name>
<keyword evidence="1" id="KW-0378">Hydrolase</keyword>
<accession>A0A0B0PVQ8</accession>
<keyword evidence="1" id="KW-0067">ATP-binding</keyword>
<keyword evidence="1" id="KW-0347">Helicase</keyword>
<proteinExistence type="predicted"/>
<evidence type="ECO:0000313" key="1">
    <source>
        <dbReference type="EMBL" id="KHG29090.1"/>
    </source>
</evidence>
<dbReference type="GO" id="GO:0004386">
    <property type="term" value="F:helicase activity"/>
    <property type="evidence" value="ECO:0007669"/>
    <property type="project" value="UniProtKB-KW"/>
</dbReference>
<dbReference type="EMBL" id="KN447872">
    <property type="protein sequence ID" value="KHG29090.1"/>
    <property type="molecule type" value="Genomic_DNA"/>
</dbReference>
<keyword evidence="1" id="KW-0547">Nucleotide-binding</keyword>
<sequence length="67" mass="7564">MPKSPQKWSFLNRTILGLDRDTPVRASILPNGHGRVDYTCEEVQAEIRSIEFTKSKEKSSINVISMG</sequence>
<dbReference type="AlphaFoldDB" id="A0A0B0PVQ8"/>
<keyword evidence="2" id="KW-1185">Reference proteome</keyword>
<reference evidence="2" key="1">
    <citation type="submission" date="2014-09" db="EMBL/GenBank/DDBJ databases">
        <authorList>
            <person name="Mudge J."/>
            <person name="Ramaraj T."/>
            <person name="Lindquist I.E."/>
            <person name="Bharti A.K."/>
            <person name="Sundararajan A."/>
            <person name="Cameron C.T."/>
            <person name="Woodward J.E."/>
            <person name="May G.D."/>
            <person name="Brubaker C."/>
            <person name="Broadhvest J."/>
            <person name="Wilkins T.A."/>
        </authorList>
    </citation>
    <scope>NUCLEOTIDE SEQUENCE</scope>
    <source>
        <strain evidence="2">cv. AKA8401</strain>
    </source>
</reference>